<name>A0A4U6S3P4_BRAEL</name>
<reference evidence="1 2" key="1">
    <citation type="submission" date="2019-05" db="EMBL/GenBank/DDBJ databases">
        <title>Draft Genome of Bradyrhizobium elkanii strain SEMIA 938, Used in Commercial Inoculants for Lupinus spp. in Brazil.</title>
        <authorList>
            <person name="Hungria M."/>
            <person name="Delamuta J.R.M."/>
            <person name="Ribeiro R.A."/>
            <person name="Nogueira M.A."/>
        </authorList>
    </citation>
    <scope>NUCLEOTIDE SEQUENCE [LARGE SCALE GENOMIC DNA]</scope>
    <source>
        <strain evidence="1 2">Semia 938</strain>
    </source>
</reference>
<protein>
    <submittedName>
        <fullName evidence="1">Transposase</fullName>
    </submittedName>
</protein>
<dbReference type="AlphaFoldDB" id="A0A4U6S3P4"/>
<organism evidence="1 2">
    <name type="scientific">Bradyrhizobium elkanii</name>
    <dbReference type="NCBI Taxonomy" id="29448"/>
    <lineage>
        <taxon>Bacteria</taxon>
        <taxon>Pseudomonadati</taxon>
        <taxon>Pseudomonadota</taxon>
        <taxon>Alphaproteobacteria</taxon>
        <taxon>Hyphomicrobiales</taxon>
        <taxon>Nitrobacteraceae</taxon>
        <taxon>Bradyrhizobium</taxon>
    </lineage>
</organism>
<accession>A0A4U6S3P4</accession>
<dbReference type="EMBL" id="SZZP01000013">
    <property type="protein sequence ID" value="TKV79266.1"/>
    <property type="molecule type" value="Genomic_DNA"/>
</dbReference>
<evidence type="ECO:0000313" key="2">
    <source>
        <dbReference type="Proteomes" id="UP000305095"/>
    </source>
</evidence>
<proteinExistence type="predicted"/>
<dbReference type="Proteomes" id="UP000305095">
    <property type="component" value="Unassembled WGS sequence"/>
</dbReference>
<evidence type="ECO:0000313" key="1">
    <source>
        <dbReference type="EMBL" id="TKV79266.1"/>
    </source>
</evidence>
<gene>
    <name evidence="1" type="ORF">FDV58_21755</name>
</gene>
<sequence>MNNLSRDQQIAIIACLTEGQSIRATERITGIHRDTIMRLGARVGRGCAELHDRMMVGIRCGRLELDEIWGFVGKKQKRVERHEIGHKGDQYTFIGMASSAKAIISYRTGKRDTENTDLFVQDLRQRVIGAPEISTDGFHPYKMAIRDAFAGRAHHGVIVKTYSVTNLAVKEAARRYSPAEVVAVSREVESGMPANISTSYVERQNLTLRMTQKRFARLTNGFSKKLDHHAAAVSLYVAHYNLCRVHEALRTTPAVALGVAERVWAIGDLLDAVLPLEPNRPVRVQRNFTVIDGGRS</sequence>
<comment type="caution">
    <text evidence="1">The sequence shown here is derived from an EMBL/GenBank/DDBJ whole genome shotgun (WGS) entry which is preliminary data.</text>
</comment>